<dbReference type="EMBL" id="JBFXLU010000380">
    <property type="protein sequence ID" value="KAL2827903.1"/>
    <property type="molecule type" value="Genomic_DNA"/>
</dbReference>
<name>A0ABR4IJG6_9EURO</name>
<accession>A0ABR4IJG6</accession>
<feature type="compositionally biased region" description="Basic and acidic residues" evidence="2">
    <location>
        <begin position="874"/>
        <end position="886"/>
    </location>
</feature>
<dbReference type="InterPro" id="IPR027417">
    <property type="entry name" value="P-loop_NTPase"/>
</dbReference>
<comment type="caution">
    <text evidence="5">The sequence shown here is derived from an EMBL/GenBank/DDBJ whole genome shotgun (WGS) entry which is preliminary data.</text>
</comment>
<feature type="region of interest" description="Disordered" evidence="2">
    <location>
        <begin position="868"/>
        <end position="900"/>
    </location>
</feature>
<keyword evidence="1" id="KW-0677">Repeat</keyword>
<keyword evidence="3" id="KW-0472">Membrane</keyword>
<dbReference type="InterPro" id="IPR056884">
    <property type="entry name" value="NPHP3-like_N"/>
</dbReference>
<evidence type="ECO:0000256" key="3">
    <source>
        <dbReference type="SAM" id="Phobius"/>
    </source>
</evidence>
<proteinExistence type="predicted"/>
<feature type="compositionally biased region" description="Low complexity" evidence="2">
    <location>
        <begin position="887"/>
        <end position="900"/>
    </location>
</feature>
<gene>
    <name evidence="5" type="ORF">BJY01DRAFT_255520</name>
</gene>
<dbReference type="Proteomes" id="UP001610446">
    <property type="component" value="Unassembled WGS sequence"/>
</dbReference>
<keyword evidence="3" id="KW-0812">Transmembrane</keyword>
<evidence type="ECO:0000259" key="4">
    <source>
        <dbReference type="Pfam" id="PF24883"/>
    </source>
</evidence>
<keyword evidence="6" id="KW-1185">Reference proteome</keyword>
<organism evidence="5 6">
    <name type="scientific">Aspergillus pseudoustus</name>
    <dbReference type="NCBI Taxonomy" id="1810923"/>
    <lineage>
        <taxon>Eukaryota</taxon>
        <taxon>Fungi</taxon>
        <taxon>Dikarya</taxon>
        <taxon>Ascomycota</taxon>
        <taxon>Pezizomycotina</taxon>
        <taxon>Eurotiomycetes</taxon>
        <taxon>Eurotiomycetidae</taxon>
        <taxon>Eurotiales</taxon>
        <taxon>Aspergillaceae</taxon>
        <taxon>Aspergillus</taxon>
        <taxon>Aspergillus subgen. Nidulantes</taxon>
    </lineage>
</organism>
<dbReference type="PANTHER" id="PTHR10039:SF5">
    <property type="entry name" value="NACHT DOMAIN-CONTAINING PROTEIN"/>
    <property type="match status" value="1"/>
</dbReference>
<evidence type="ECO:0000256" key="1">
    <source>
        <dbReference type="ARBA" id="ARBA00022737"/>
    </source>
</evidence>
<evidence type="ECO:0000313" key="5">
    <source>
        <dbReference type="EMBL" id="KAL2827903.1"/>
    </source>
</evidence>
<feature type="domain" description="Nephrocystin 3-like N-terminal" evidence="4">
    <location>
        <begin position="251"/>
        <end position="424"/>
    </location>
</feature>
<protein>
    <recommendedName>
        <fullName evidence="4">Nephrocystin 3-like N-terminal domain-containing protein</fullName>
    </recommendedName>
</protein>
<keyword evidence="3" id="KW-1133">Transmembrane helix</keyword>
<evidence type="ECO:0000256" key="2">
    <source>
        <dbReference type="SAM" id="MobiDB-lite"/>
    </source>
</evidence>
<dbReference type="PANTHER" id="PTHR10039">
    <property type="entry name" value="AMELOGENIN"/>
    <property type="match status" value="1"/>
</dbReference>
<reference evidence="5 6" key="1">
    <citation type="submission" date="2024-07" db="EMBL/GenBank/DDBJ databases">
        <title>Section-level genome sequencing and comparative genomics of Aspergillus sections Usti and Cavernicolus.</title>
        <authorList>
            <consortium name="Lawrence Berkeley National Laboratory"/>
            <person name="Nybo J.L."/>
            <person name="Vesth T.C."/>
            <person name="Theobald S."/>
            <person name="Frisvad J.C."/>
            <person name="Larsen T.O."/>
            <person name="Kjaerboelling I."/>
            <person name="Rothschild-Mancinelli K."/>
            <person name="Lyhne E.K."/>
            <person name="Kogle M.E."/>
            <person name="Barry K."/>
            <person name="Clum A."/>
            <person name="Na H."/>
            <person name="Ledsgaard L."/>
            <person name="Lin J."/>
            <person name="Lipzen A."/>
            <person name="Kuo A."/>
            <person name="Riley R."/>
            <person name="Mondo S."/>
            <person name="Labutti K."/>
            <person name="Haridas S."/>
            <person name="Pangalinan J."/>
            <person name="Salamov A.A."/>
            <person name="Simmons B.A."/>
            <person name="Magnuson J.K."/>
            <person name="Chen J."/>
            <person name="Drula E."/>
            <person name="Henrissat B."/>
            <person name="Wiebenga A."/>
            <person name="Lubbers R.J."/>
            <person name="Gomes A.C."/>
            <person name="Makela M.R."/>
            <person name="Stajich J."/>
            <person name="Grigoriev I.V."/>
            <person name="Mortensen U.H."/>
            <person name="De Vries R.P."/>
            <person name="Baker S.E."/>
            <person name="Andersen M.R."/>
        </authorList>
    </citation>
    <scope>NUCLEOTIDE SEQUENCE [LARGE SCALE GENOMIC DNA]</scope>
    <source>
        <strain evidence="5 6">CBS 123904</strain>
    </source>
</reference>
<dbReference type="Pfam" id="PF24883">
    <property type="entry name" value="NPHP3_N"/>
    <property type="match status" value="1"/>
</dbReference>
<evidence type="ECO:0000313" key="6">
    <source>
        <dbReference type="Proteomes" id="UP001610446"/>
    </source>
</evidence>
<sequence length="1027" mass="115217">MDPITALGLVSGIISIIDFGTKVLSGAKEVYGSGHGATAENRSLASITTEMQKLSVGFIIPDNTKLGSQERAISIVAAECKAVSDDILKLLEKINSSKTGSRRESLWTAVKAAWYQDEREELLSRLDRCQSQLSLHLDALNRSETKEYFDRLLDSSRTHSGNLQRVENEISKIRQWITAANSTGDSQSRIFRFIDSLEAAGDRLAQGLILKALNFEDMHSRVETVVDAHCDTFGWIFDDDDNGSDDDDSGKRFTQWLSSGGGIFHIAGKLGSGKSTLMKLLYSHPRTWAELQKWAGNRRLIIAKHFFWKPGSPLQKSLAGLVRSLLYAILQACPELIASTFAEHWELVKQSYMAQPDIRLTAADIEIGFRRVTSSPLNCCFCLFVDGLDEYDESLKESYRDLVNMLCSWTRLHPESVKICVSSREYNVFSRMAPDEQRLRLQDLTRRDIEAYVQEQLGGIDGADEENGLIGSIVEKANGVFLWVAVVTKSIRDLFEDGFDVSTMKQELDSLPLELADLFKHVLISKRSISMRRMAFRTFAMVITANKPPRPPFTLSMYYFMEDYDKDPGFALEALTLKHESNSSGVPRAQRARRMLIGCCSGLVEPAGDSGDLSFTHRSVPEFLDMPDIKCEMDKHLEQFSPVDALSQLFVAELRYSTLLGSAPEVGGLDGGEVLRNLIIARGRANLDCAPFPFLETVRRLMIESGIDEWPRDACDKIVLWQRGRSALPRSKKGRYNVVYPLHVCAREGYNDYLSWKMDHDPVLNADCRKYGFLMWLAGSDLGYRASTLAQLLLERGLPPKTIIHSGYALIGGHFEREMTFWEGFIYSIIREHNAADDTNSRQRMGQAIQSFLEKGADHRFQLFMAPQDDPVGESEHSSEVSDSSERSPGSEYSSESSDFSESSAALDNLIISMGNHRWELPRPSKALCEFIESRNGIVSLPDLVDYWVLPNRDTIQALIQERIWKLPTEADSPEDERYVPRAADSTADTNGQSPLITSCSLVCQLAIMLLGIVLGCAAFWIWRGRS</sequence>
<feature type="transmembrane region" description="Helical" evidence="3">
    <location>
        <begin position="1006"/>
        <end position="1023"/>
    </location>
</feature>
<dbReference type="SUPFAM" id="SSF52540">
    <property type="entry name" value="P-loop containing nucleoside triphosphate hydrolases"/>
    <property type="match status" value="1"/>
</dbReference>